<keyword evidence="4" id="KW-1185">Reference proteome</keyword>
<accession>A0A139HU49</accession>
<dbReference type="AlphaFoldDB" id="A0A139HU49"/>
<dbReference type="Proteomes" id="UP000073492">
    <property type="component" value="Unassembled WGS sequence"/>
</dbReference>
<evidence type="ECO:0000256" key="1">
    <source>
        <dbReference type="SAM" id="Coils"/>
    </source>
</evidence>
<sequence length="443" mass="49355">MSNSKSSATRPAKDNMLDFSTGEDEDFMDACVTRVHAYGLSEEQKMNLDLATLFDERDWESIASTLPKRTALHTQIYHRNNQNDIHELLRDMLKRMPPTPPGSGASSPKSKKRGRELEVDMNGVDRPQQKRQTTESTSPKAQEAEASSTPSLSSAHSLNDEELLSGELLTPSAPDATHLSGMPIKAHDGPIQASAGEAEQQTEVGSHTKSGGADVQLGAQLDFLRQQLARSEKRRQDELEAQKNDYEQQLTDVKAAHAKTLESKAAEYATLESLKYGSDRSATIAEEQLEKAKDDHRRQVRELRESRQQAKDDARVEVARIQKELGGVQAMANAQQMLITEVQQERKKVNAFLLDEQRRSGGLRSQLNKLRERAGLDEQGTPKPKQCLAFYGPVPDVEGLFHRERSELVEVPWQGPGLYKRHGFAVPVYYGGGVKESEAEVSW</sequence>
<comment type="caution">
    <text evidence="3">The sequence shown here is derived from an EMBL/GenBank/DDBJ whole genome shotgun (WGS) entry which is preliminary data.</text>
</comment>
<feature type="compositionally biased region" description="Low complexity" evidence="2">
    <location>
        <begin position="144"/>
        <end position="157"/>
    </location>
</feature>
<name>A0A139HU49_9PEZI</name>
<feature type="coiled-coil region" evidence="1">
    <location>
        <begin position="282"/>
        <end position="313"/>
    </location>
</feature>
<proteinExistence type="predicted"/>
<feature type="region of interest" description="Disordered" evidence="2">
    <location>
        <begin position="94"/>
        <end position="159"/>
    </location>
</feature>
<dbReference type="EMBL" id="LFZO01000560">
    <property type="protein sequence ID" value="KXT05872.1"/>
    <property type="molecule type" value="Genomic_DNA"/>
</dbReference>
<evidence type="ECO:0000313" key="3">
    <source>
        <dbReference type="EMBL" id="KXT05872.1"/>
    </source>
</evidence>
<feature type="region of interest" description="Disordered" evidence="2">
    <location>
        <begin position="1"/>
        <end position="21"/>
    </location>
</feature>
<gene>
    <name evidence="3" type="ORF">AC579_4380</name>
</gene>
<feature type="compositionally biased region" description="Polar residues" evidence="2">
    <location>
        <begin position="130"/>
        <end position="140"/>
    </location>
</feature>
<evidence type="ECO:0000313" key="4">
    <source>
        <dbReference type="Proteomes" id="UP000073492"/>
    </source>
</evidence>
<reference evidence="3 4" key="1">
    <citation type="submission" date="2015-07" db="EMBL/GenBank/DDBJ databases">
        <title>Comparative genomics of the Sigatoka disease complex on banana suggests a link between parallel evolutionary changes in Pseudocercospora fijiensis and Pseudocercospora eumusae and increased virulence on the banana host.</title>
        <authorList>
            <person name="Chang T.-C."/>
            <person name="Salvucci A."/>
            <person name="Crous P.W."/>
            <person name="Stergiopoulos I."/>
        </authorList>
    </citation>
    <scope>NUCLEOTIDE SEQUENCE [LARGE SCALE GENOMIC DNA]</scope>
    <source>
        <strain evidence="3 4">CBS 116634</strain>
    </source>
</reference>
<feature type="coiled-coil region" evidence="1">
    <location>
        <begin position="221"/>
        <end position="256"/>
    </location>
</feature>
<feature type="compositionally biased region" description="Polar residues" evidence="2">
    <location>
        <begin position="199"/>
        <end position="209"/>
    </location>
</feature>
<organism evidence="3 4">
    <name type="scientific">Pseudocercospora musae</name>
    <dbReference type="NCBI Taxonomy" id="113226"/>
    <lineage>
        <taxon>Eukaryota</taxon>
        <taxon>Fungi</taxon>
        <taxon>Dikarya</taxon>
        <taxon>Ascomycota</taxon>
        <taxon>Pezizomycotina</taxon>
        <taxon>Dothideomycetes</taxon>
        <taxon>Dothideomycetidae</taxon>
        <taxon>Mycosphaerellales</taxon>
        <taxon>Mycosphaerellaceae</taxon>
        <taxon>Pseudocercospora</taxon>
    </lineage>
</organism>
<feature type="region of interest" description="Disordered" evidence="2">
    <location>
        <begin position="171"/>
        <end position="214"/>
    </location>
</feature>
<dbReference type="OrthoDB" id="3648419at2759"/>
<evidence type="ECO:0000256" key="2">
    <source>
        <dbReference type="SAM" id="MobiDB-lite"/>
    </source>
</evidence>
<keyword evidence="1" id="KW-0175">Coiled coil</keyword>
<protein>
    <submittedName>
        <fullName evidence="3">Uncharacterized protein</fullName>
    </submittedName>
</protein>